<dbReference type="RefSeq" id="WP_228855168.1">
    <property type="nucleotide sequence ID" value="NZ_AP024086.1"/>
</dbReference>
<dbReference type="SMART" id="SM00609">
    <property type="entry name" value="VIT"/>
    <property type="match status" value="1"/>
</dbReference>
<evidence type="ECO:0000259" key="3">
    <source>
        <dbReference type="PROSITE" id="PS51468"/>
    </source>
</evidence>
<sequence length="692" mass="76513">MNILPFHLWQKAAENLLKHSNMQKGVPVLFLLFFLFAGIGYAQIPEPHQGELLFTRENGRAVSAPLLSQDIDIEISGITARVTVKQEFINLEQVWLDARYVFPLPDACSVDHLLMRIGEREIEGVIQEKQKARQLHEAARREGRKSSLVEQNRPNIFTTDIANIAPGEKISVSIEYQQEVVPVDSIFSLRFPMVVAPRYIPGKAVRFSATGWAPDTDQVTDGSEISPPVDLAGETTVPIRMKIDLASGFPLKRIESLYHGIKVEELEEGHYSITLNGVVKADRDFVLEWEAEEGKETTGALFAETMGENQYMLLMLMPPDTVQNGPVAREVVFILDISGSMAGSSIVQAKKAMVLALSRLQPVDSFNLIVFNQEARSLFTDSKSADRKNIQKALEYISTLQADGGTEMKDALLLALDGKHHHRRIRQVVFVTDGAVGNEDALFAIIEKRLGDSRLFTVGIGSAPNSYFMTRAARVGRGTFTYIGRVSEVGEKVGMLFNKLEHPVISDIRIDLGGNARKIEYYPNPIPDLYYGEPLVVALKTGWENESLHITGREAGNLWEMIGDATKFGKRKGVGTLWARRKVRAFMEALALGEDEQKVKDVVLRTALEHHLVSRYTSLVATDTMVSRPAGTASEQSMVKTPLAHGWQAAAVFGGGSQTATSSALFLLLGVVFLFVGLLFCVIIIKNDSKCA</sequence>
<dbReference type="AlphaFoldDB" id="A0A8D5FL06"/>
<dbReference type="PANTHER" id="PTHR45737:SF6">
    <property type="entry name" value="VON WILLEBRAND FACTOR A DOMAIN-CONTAINING PROTEIN 5A"/>
    <property type="match status" value="1"/>
</dbReference>
<keyword evidence="1" id="KW-0812">Transmembrane</keyword>
<evidence type="ECO:0000259" key="2">
    <source>
        <dbReference type="PROSITE" id="PS50234"/>
    </source>
</evidence>
<dbReference type="InterPro" id="IPR022440">
    <property type="entry name" value="CHP03788"/>
</dbReference>
<evidence type="ECO:0000313" key="5">
    <source>
        <dbReference type="Proteomes" id="UP000826725"/>
    </source>
</evidence>
<dbReference type="Pfam" id="PF13768">
    <property type="entry name" value="VWA_3"/>
    <property type="match status" value="1"/>
</dbReference>
<keyword evidence="1" id="KW-0472">Membrane</keyword>
<dbReference type="NCBIfam" id="TIGR03788">
    <property type="entry name" value="marine_srt_targ"/>
    <property type="match status" value="1"/>
</dbReference>
<dbReference type="EMBL" id="AP024086">
    <property type="protein sequence ID" value="BCL62860.1"/>
    <property type="molecule type" value="Genomic_DNA"/>
</dbReference>
<dbReference type="SMART" id="SM00327">
    <property type="entry name" value="VWA"/>
    <property type="match status" value="1"/>
</dbReference>
<feature type="transmembrane region" description="Helical" evidence="1">
    <location>
        <begin position="664"/>
        <end position="685"/>
    </location>
</feature>
<dbReference type="PANTHER" id="PTHR45737">
    <property type="entry name" value="VON WILLEBRAND FACTOR A DOMAIN-CONTAINING PROTEIN 5A"/>
    <property type="match status" value="1"/>
</dbReference>
<proteinExistence type="predicted"/>
<gene>
    <name evidence="4" type="ORF">DGMP_35530</name>
</gene>
<evidence type="ECO:0000313" key="4">
    <source>
        <dbReference type="EMBL" id="BCL62860.1"/>
    </source>
</evidence>
<dbReference type="InterPro" id="IPR002035">
    <property type="entry name" value="VWF_A"/>
</dbReference>
<reference evidence="4" key="1">
    <citation type="submission" date="2020-09" db="EMBL/GenBank/DDBJ databases">
        <title>Desulfogranum mesoprofundum gen. nov., sp. nov., a novel mesophilic, sulfate-reducing chemolithoautotroph isolated from a deep-sea hydrothermal vent chimney in the Suiyo Seamount.</title>
        <authorList>
            <person name="Hashimoto Y."/>
            <person name="Nakagawa S."/>
        </authorList>
    </citation>
    <scope>NUCLEOTIDE SEQUENCE</scope>
    <source>
        <strain evidence="4">KT2</strain>
    </source>
</reference>
<dbReference type="PROSITE" id="PS51468">
    <property type="entry name" value="VIT"/>
    <property type="match status" value="1"/>
</dbReference>
<name>A0A8D5FL06_9BACT</name>
<dbReference type="Pfam" id="PF08487">
    <property type="entry name" value="VIT"/>
    <property type="match status" value="1"/>
</dbReference>
<feature type="domain" description="VWFA" evidence="2">
    <location>
        <begin position="330"/>
        <end position="500"/>
    </location>
</feature>
<feature type="domain" description="VIT" evidence="3">
    <location>
        <begin position="50"/>
        <end position="178"/>
    </location>
</feature>
<dbReference type="KEGG" id="dbk:DGMP_35530"/>
<protein>
    <submittedName>
        <fullName evidence="4">Marine proteobacterial sortase target protein</fullName>
    </submittedName>
</protein>
<keyword evidence="1" id="KW-1133">Transmembrane helix</keyword>
<keyword evidence="5" id="KW-1185">Reference proteome</keyword>
<organism evidence="4 5">
    <name type="scientific">Desulfomarina profundi</name>
    <dbReference type="NCBI Taxonomy" id="2772557"/>
    <lineage>
        <taxon>Bacteria</taxon>
        <taxon>Pseudomonadati</taxon>
        <taxon>Thermodesulfobacteriota</taxon>
        <taxon>Desulfobulbia</taxon>
        <taxon>Desulfobulbales</taxon>
        <taxon>Desulfobulbaceae</taxon>
        <taxon>Desulfomarina</taxon>
    </lineage>
</organism>
<dbReference type="InterPro" id="IPR013694">
    <property type="entry name" value="VIT"/>
</dbReference>
<dbReference type="PROSITE" id="PS50234">
    <property type="entry name" value="VWFA"/>
    <property type="match status" value="1"/>
</dbReference>
<evidence type="ECO:0000256" key="1">
    <source>
        <dbReference type="SAM" id="Phobius"/>
    </source>
</evidence>
<dbReference type="Proteomes" id="UP000826725">
    <property type="component" value="Chromosome"/>
</dbReference>
<accession>A0A8D5FL06</accession>